<organism evidence="2 3">
    <name type="scientific">Spirodela intermedia</name>
    <name type="common">Intermediate duckweed</name>
    <dbReference type="NCBI Taxonomy" id="51605"/>
    <lineage>
        <taxon>Eukaryota</taxon>
        <taxon>Viridiplantae</taxon>
        <taxon>Streptophyta</taxon>
        <taxon>Embryophyta</taxon>
        <taxon>Tracheophyta</taxon>
        <taxon>Spermatophyta</taxon>
        <taxon>Magnoliopsida</taxon>
        <taxon>Liliopsida</taxon>
        <taxon>Araceae</taxon>
        <taxon>Lemnoideae</taxon>
        <taxon>Spirodela</taxon>
    </lineage>
</organism>
<sequence length="146" mass="16975">MRMALRLTRSYCVPIEERIEAITESSTFIPSFRLRQYLSMTSSKRLSFFDRLLYGSFVPRYLPEQNTEHNGHGRRGYGFGEIDSSEGRYHHHSDEAELDAHDGPVRRRQFPEGLMGWRRPEAFSTADLGRLLPQQRESEETPLIVG</sequence>
<name>A0A7I8KTT1_SPIIN</name>
<dbReference type="Proteomes" id="UP000663760">
    <property type="component" value="Chromosome 9"/>
</dbReference>
<evidence type="ECO:0000256" key="1">
    <source>
        <dbReference type="SAM" id="MobiDB-lite"/>
    </source>
</evidence>
<feature type="compositionally biased region" description="Basic and acidic residues" evidence="1">
    <location>
        <begin position="85"/>
        <end position="104"/>
    </location>
</feature>
<reference evidence="2" key="1">
    <citation type="submission" date="2020-02" db="EMBL/GenBank/DDBJ databases">
        <authorList>
            <person name="Scholz U."/>
            <person name="Mascher M."/>
            <person name="Fiebig A."/>
        </authorList>
    </citation>
    <scope>NUCLEOTIDE SEQUENCE</scope>
</reference>
<feature type="region of interest" description="Disordered" evidence="1">
    <location>
        <begin position="64"/>
        <end position="104"/>
    </location>
</feature>
<gene>
    <name evidence="2" type="ORF">SI8410_09011931</name>
</gene>
<evidence type="ECO:0000313" key="3">
    <source>
        <dbReference type="Proteomes" id="UP000663760"/>
    </source>
</evidence>
<protein>
    <submittedName>
        <fullName evidence="2">Uncharacterized protein</fullName>
    </submittedName>
</protein>
<proteinExistence type="predicted"/>
<keyword evidence="3" id="KW-1185">Reference proteome</keyword>
<dbReference type="EMBL" id="LR746272">
    <property type="protein sequence ID" value="CAA7401253.1"/>
    <property type="molecule type" value="Genomic_DNA"/>
</dbReference>
<evidence type="ECO:0000313" key="2">
    <source>
        <dbReference type="EMBL" id="CAA7401253.1"/>
    </source>
</evidence>
<accession>A0A7I8KTT1</accession>
<dbReference type="AlphaFoldDB" id="A0A7I8KTT1"/>